<keyword evidence="2" id="KW-1185">Reference proteome</keyword>
<organism evidence="1 2">
    <name type="scientific">Sphingobacterium suaedae</name>
    <dbReference type="NCBI Taxonomy" id="1686402"/>
    <lineage>
        <taxon>Bacteria</taxon>
        <taxon>Pseudomonadati</taxon>
        <taxon>Bacteroidota</taxon>
        <taxon>Sphingobacteriia</taxon>
        <taxon>Sphingobacteriales</taxon>
        <taxon>Sphingobacteriaceae</taxon>
        <taxon>Sphingobacterium</taxon>
    </lineage>
</organism>
<dbReference type="InterPro" id="IPR007263">
    <property type="entry name" value="DCC1-like"/>
</dbReference>
<evidence type="ECO:0000313" key="2">
    <source>
        <dbReference type="Proteomes" id="UP001597545"/>
    </source>
</evidence>
<dbReference type="Pfam" id="PF04134">
    <property type="entry name" value="DCC1-like"/>
    <property type="match status" value="1"/>
</dbReference>
<name>A0ABW5KJ00_9SPHI</name>
<sequence length="144" mass="16795">MDTPIEIKRLLQARQAKGIVLFDGVCNFCNGAVNFLIDKDSAKNIRYASLQSAMGQQIQCRLPGAVDSIIFVNKQCVYTQSDAVVQLAKLLPYPYRFVQFIAIIPPRWRDSWYAYFARRRYTWFGKRTHCRVPKPEERELFLEP</sequence>
<comment type="caution">
    <text evidence="1">The sequence shown here is derived from an EMBL/GenBank/DDBJ whole genome shotgun (WGS) entry which is preliminary data.</text>
</comment>
<dbReference type="Proteomes" id="UP001597545">
    <property type="component" value="Unassembled WGS sequence"/>
</dbReference>
<proteinExistence type="predicted"/>
<gene>
    <name evidence="1" type="ORF">ACFSR5_11565</name>
</gene>
<dbReference type="RefSeq" id="WP_380903881.1">
    <property type="nucleotide sequence ID" value="NZ_JBHUEG010000001.1"/>
</dbReference>
<protein>
    <submittedName>
        <fullName evidence="1">Thiol-disulfide oxidoreductase DCC family protein</fullName>
    </submittedName>
</protein>
<reference evidence="2" key="1">
    <citation type="journal article" date="2019" name="Int. J. Syst. Evol. Microbiol.">
        <title>The Global Catalogue of Microorganisms (GCM) 10K type strain sequencing project: providing services to taxonomists for standard genome sequencing and annotation.</title>
        <authorList>
            <consortium name="The Broad Institute Genomics Platform"/>
            <consortium name="The Broad Institute Genome Sequencing Center for Infectious Disease"/>
            <person name="Wu L."/>
            <person name="Ma J."/>
        </authorList>
    </citation>
    <scope>NUCLEOTIDE SEQUENCE [LARGE SCALE GENOMIC DNA]</scope>
    <source>
        <strain evidence="2">KCTC 42662</strain>
    </source>
</reference>
<evidence type="ECO:0000313" key="1">
    <source>
        <dbReference type="EMBL" id="MFD2548280.1"/>
    </source>
</evidence>
<dbReference type="PANTHER" id="PTHR33639">
    <property type="entry name" value="THIOL-DISULFIDE OXIDOREDUCTASE DCC"/>
    <property type="match status" value="1"/>
</dbReference>
<dbReference type="InterPro" id="IPR052927">
    <property type="entry name" value="DCC_oxidoreductase"/>
</dbReference>
<dbReference type="EMBL" id="JBHULR010000004">
    <property type="protein sequence ID" value="MFD2548280.1"/>
    <property type="molecule type" value="Genomic_DNA"/>
</dbReference>
<dbReference type="PANTHER" id="PTHR33639:SF2">
    <property type="entry name" value="DUF393 DOMAIN-CONTAINING PROTEIN"/>
    <property type="match status" value="1"/>
</dbReference>
<accession>A0ABW5KJ00</accession>